<name>F0SNE7_RUBBR</name>
<evidence type="ECO:0000313" key="2">
    <source>
        <dbReference type="Proteomes" id="UP000006860"/>
    </source>
</evidence>
<dbReference type="KEGG" id="pbs:Plabr_4619"/>
<dbReference type="eggNOG" id="ENOG5032SJA">
    <property type="taxonomic scope" value="Bacteria"/>
</dbReference>
<dbReference type="OrthoDB" id="7061165at2"/>
<organism evidence="1 2">
    <name type="scientific">Rubinisphaera brasiliensis (strain ATCC 49424 / DSM 5305 / JCM 21570 / IAM 15109 / NBRC 103401 / IFAM 1448)</name>
    <name type="common">Planctomyces brasiliensis</name>
    <dbReference type="NCBI Taxonomy" id="756272"/>
    <lineage>
        <taxon>Bacteria</taxon>
        <taxon>Pseudomonadati</taxon>
        <taxon>Planctomycetota</taxon>
        <taxon>Planctomycetia</taxon>
        <taxon>Planctomycetales</taxon>
        <taxon>Planctomycetaceae</taxon>
        <taxon>Rubinisphaera</taxon>
    </lineage>
</organism>
<dbReference type="HOGENOM" id="CLU_1544308_0_0_0"/>
<evidence type="ECO:0000313" key="1">
    <source>
        <dbReference type="EMBL" id="ADY62190.1"/>
    </source>
</evidence>
<reference evidence="2" key="1">
    <citation type="submission" date="2011-02" db="EMBL/GenBank/DDBJ databases">
        <title>The complete genome of Planctomyces brasiliensis DSM 5305.</title>
        <authorList>
            <person name="Lucas S."/>
            <person name="Copeland A."/>
            <person name="Lapidus A."/>
            <person name="Bruce D."/>
            <person name="Goodwin L."/>
            <person name="Pitluck S."/>
            <person name="Kyrpides N."/>
            <person name="Mavromatis K."/>
            <person name="Pagani I."/>
            <person name="Ivanova N."/>
            <person name="Ovchinnikova G."/>
            <person name="Lu M."/>
            <person name="Detter J.C."/>
            <person name="Han C."/>
            <person name="Land M."/>
            <person name="Hauser L."/>
            <person name="Markowitz V."/>
            <person name="Cheng J.-F."/>
            <person name="Hugenholtz P."/>
            <person name="Woyke T."/>
            <person name="Wu D."/>
            <person name="Tindall B."/>
            <person name="Pomrenke H.G."/>
            <person name="Brambilla E."/>
            <person name="Klenk H.-P."/>
            <person name="Eisen J.A."/>
        </authorList>
    </citation>
    <scope>NUCLEOTIDE SEQUENCE [LARGE SCALE GENOMIC DNA]</scope>
    <source>
        <strain evidence="2">ATCC 49424 / DSM 5305 / JCM 21570 / NBRC 103401 / IFAM 1448</strain>
    </source>
</reference>
<keyword evidence="2" id="KW-1185">Reference proteome</keyword>
<proteinExistence type="predicted"/>
<accession>F0SNE7</accession>
<gene>
    <name evidence="1" type="ordered locus">Plabr_4619</name>
</gene>
<dbReference type="EMBL" id="CP002546">
    <property type="protein sequence ID" value="ADY62190.1"/>
    <property type="molecule type" value="Genomic_DNA"/>
</dbReference>
<protein>
    <submittedName>
        <fullName evidence="1">Uncharacterized protein</fullName>
    </submittedName>
</protein>
<dbReference type="RefSeq" id="WP_013630894.1">
    <property type="nucleotide sequence ID" value="NC_015174.1"/>
</dbReference>
<dbReference type="Proteomes" id="UP000006860">
    <property type="component" value="Chromosome"/>
</dbReference>
<dbReference type="AlphaFoldDB" id="F0SNE7"/>
<sequence length="169" mass="19806">MVRIISGEEQLRNLFAGLLENTFYSDVGLADPGLIDYLTQLLLRFTRNETIFRFRDPEGRRLEEVAGMLLEAEQSPDRPRREIHRHIGDFTLFWTGVYPEGLKQLKAADRKDCLLDYREQGIRSYYIASTYEQEPYQEEAPVLRRLSEVYDLCTDALLTVRRQWDLSPG</sequence>